<protein>
    <submittedName>
        <fullName evidence="1">Uncharacterized protein</fullName>
    </submittedName>
</protein>
<reference evidence="1 2" key="1">
    <citation type="submission" date="2017-05" db="EMBL/GenBank/DDBJ databases">
        <title>Streptomyces alboflavus Genome sequencing and assembly.</title>
        <authorList>
            <person name="Wang Y."/>
            <person name="Du B."/>
            <person name="Ding Y."/>
            <person name="Liu H."/>
            <person name="Hou Q."/>
            <person name="Liu K."/>
            <person name="Wang C."/>
            <person name="Yao L."/>
        </authorList>
    </citation>
    <scope>NUCLEOTIDE SEQUENCE [LARGE SCALE GENOMIC DNA]</scope>
    <source>
        <strain evidence="1 2">MDJK44</strain>
    </source>
</reference>
<gene>
    <name evidence="1" type="ORF">SMD44_02279</name>
</gene>
<sequence>MTAHRAAHGATHLTLHLALAHRTGTLTHRSGTLRAALRTVATGARGKLRSAARQLGRAAHRVLLLRRHRLRARYCGGHGGAGTALVLRPVGATGTAGALAHAALLLVLRGGTRGCGQLGAQVLVLAEQTGQLGLDLI</sequence>
<proteinExistence type="predicted"/>
<evidence type="ECO:0000313" key="1">
    <source>
        <dbReference type="EMBL" id="ARX82865.1"/>
    </source>
</evidence>
<accession>A0A1Z1W8X2</accession>
<dbReference type="EMBL" id="CP021748">
    <property type="protein sequence ID" value="ARX82865.1"/>
    <property type="molecule type" value="Genomic_DNA"/>
</dbReference>
<dbReference type="AlphaFoldDB" id="A0A1Z1W8X2"/>
<dbReference type="Proteomes" id="UP000195880">
    <property type="component" value="Chromosome"/>
</dbReference>
<keyword evidence="2" id="KW-1185">Reference proteome</keyword>
<dbReference type="KEGG" id="salf:SMD44_02279"/>
<organism evidence="1 2">
    <name type="scientific">Streptomyces alboflavus</name>
    <dbReference type="NCBI Taxonomy" id="67267"/>
    <lineage>
        <taxon>Bacteria</taxon>
        <taxon>Bacillati</taxon>
        <taxon>Actinomycetota</taxon>
        <taxon>Actinomycetes</taxon>
        <taxon>Kitasatosporales</taxon>
        <taxon>Streptomycetaceae</taxon>
        <taxon>Streptomyces</taxon>
    </lineage>
</organism>
<name>A0A1Z1W8X2_9ACTN</name>
<evidence type="ECO:0000313" key="2">
    <source>
        <dbReference type="Proteomes" id="UP000195880"/>
    </source>
</evidence>